<feature type="chain" id="PRO_5029594381" evidence="1">
    <location>
        <begin position="31"/>
        <end position="107"/>
    </location>
</feature>
<gene>
    <name evidence="2" type="ORF">EB796_001145</name>
</gene>
<name>A0A7J7KQU1_BUGNE</name>
<evidence type="ECO:0000256" key="1">
    <source>
        <dbReference type="SAM" id="SignalP"/>
    </source>
</evidence>
<dbReference type="Proteomes" id="UP000593567">
    <property type="component" value="Unassembled WGS sequence"/>
</dbReference>
<evidence type="ECO:0000313" key="3">
    <source>
        <dbReference type="Proteomes" id="UP000593567"/>
    </source>
</evidence>
<proteinExistence type="predicted"/>
<accession>A0A7J7KQU1</accession>
<reference evidence="2" key="1">
    <citation type="submission" date="2020-06" db="EMBL/GenBank/DDBJ databases">
        <title>Draft genome of Bugula neritina, a colonial animal packing powerful symbionts and potential medicines.</title>
        <authorList>
            <person name="Rayko M."/>
        </authorList>
    </citation>
    <scope>NUCLEOTIDE SEQUENCE [LARGE SCALE GENOMIC DNA]</scope>
    <source>
        <strain evidence="2">Kwan_BN1</strain>
    </source>
</reference>
<dbReference type="EMBL" id="VXIV02000133">
    <property type="protein sequence ID" value="KAF6040551.1"/>
    <property type="molecule type" value="Genomic_DNA"/>
</dbReference>
<keyword evidence="3" id="KW-1185">Reference proteome</keyword>
<evidence type="ECO:0000313" key="2">
    <source>
        <dbReference type="EMBL" id="KAF6040551.1"/>
    </source>
</evidence>
<dbReference type="AlphaFoldDB" id="A0A7J7KQU1"/>
<protein>
    <submittedName>
        <fullName evidence="2">Uncharacterized protein</fullName>
    </submittedName>
</protein>
<sequence>MAMCLWLWYPPKMLLFISILLFSYTPNSKYQFVNSVKCFCNTLPCLDNPALNKTCEAEEGTQCYTHIETHELDDGRSEYSFHYGCTFPEAGTSFAFATVHMHLILAM</sequence>
<keyword evidence="1" id="KW-0732">Signal</keyword>
<feature type="signal peptide" evidence="1">
    <location>
        <begin position="1"/>
        <end position="30"/>
    </location>
</feature>
<comment type="caution">
    <text evidence="2">The sequence shown here is derived from an EMBL/GenBank/DDBJ whole genome shotgun (WGS) entry which is preliminary data.</text>
</comment>
<organism evidence="2 3">
    <name type="scientific">Bugula neritina</name>
    <name type="common">Brown bryozoan</name>
    <name type="synonym">Sertularia neritina</name>
    <dbReference type="NCBI Taxonomy" id="10212"/>
    <lineage>
        <taxon>Eukaryota</taxon>
        <taxon>Metazoa</taxon>
        <taxon>Spiralia</taxon>
        <taxon>Lophotrochozoa</taxon>
        <taxon>Bryozoa</taxon>
        <taxon>Gymnolaemata</taxon>
        <taxon>Cheilostomatida</taxon>
        <taxon>Flustrina</taxon>
        <taxon>Buguloidea</taxon>
        <taxon>Bugulidae</taxon>
        <taxon>Bugula</taxon>
    </lineage>
</organism>